<dbReference type="AlphaFoldDB" id="A0A125MNE1"/>
<keyword evidence="1" id="KW-0472">Membrane</keyword>
<evidence type="ECO:0000313" key="3">
    <source>
        <dbReference type="Proteomes" id="UP000023435"/>
    </source>
</evidence>
<keyword evidence="1" id="KW-0812">Transmembrane</keyword>
<protein>
    <submittedName>
        <fullName evidence="2">Uncharacterized protein</fullName>
    </submittedName>
</protein>
<evidence type="ECO:0000256" key="1">
    <source>
        <dbReference type="SAM" id="Phobius"/>
    </source>
</evidence>
<dbReference type="EMBL" id="JAJA02000001">
    <property type="protein sequence ID" value="KWS06273.1"/>
    <property type="molecule type" value="Genomic_DNA"/>
</dbReference>
<sequence length="71" mass="7527">MELLWTLFVFAAHGGLFAVAAGSAWVGYRQRARRPGFNRWYLGAAVAAALGIAAVYVGQQLSLAMRGAITG</sequence>
<dbReference type="RefSeq" id="WP_036114820.1">
    <property type="nucleotide sequence ID" value="NZ_JAJA02000001.1"/>
</dbReference>
<proteinExistence type="predicted"/>
<dbReference type="Proteomes" id="UP000023435">
    <property type="component" value="Unassembled WGS sequence"/>
</dbReference>
<dbReference type="OrthoDB" id="9962497at2"/>
<feature type="transmembrane region" description="Helical" evidence="1">
    <location>
        <begin position="40"/>
        <end position="58"/>
    </location>
</feature>
<reference evidence="2 3" key="1">
    <citation type="journal article" date="2014" name="Genome Announc.">
        <title>Draft Genome Sequence of Lysobacter capsici AZ78, a Bacterium Antagonistic to Plant-Pathogenic Oomycetes.</title>
        <authorList>
            <person name="Puopolo G."/>
            <person name="Sonego P."/>
            <person name="Engelen K."/>
            <person name="Pertot I."/>
        </authorList>
    </citation>
    <scope>NUCLEOTIDE SEQUENCE [LARGE SCALE GENOMIC DNA]</scope>
    <source>
        <strain evidence="2 3">AZ78</strain>
    </source>
</reference>
<gene>
    <name evidence="2" type="ORF">AZ78_3828</name>
</gene>
<keyword evidence="1" id="KW-1133">Transmembrane helix</keyword>
<evidence type="ECO:0000313" key="2">
    <source>
        <dbReference type="EMBL" id="KWS06273.1"/>
    </source>
</evidence>
<name>A0A125MNE1_9GAMM</name>
<organism evidence="2 3">
    <name type="scientific">Lysobacter capsici AZ78</name>
    <dbReference type="NCBI Taxonomy" id="1444315"/>
    <lineage>
        <taxon>Bacteria</taxon>
        <taxon>Pseudomonadati</taxon>
        <taxon>Pseudomonadota</taxon>
        <taxon>Gammaproteobacteria</taxon>
        <taxon>Lysobacterales</taxon>
        <taxon>Lysobacteraceae</taxon>
        <taxon>Lysobacter</taxon>
    </lineage>
</organism>
<accession>A0A125MNE1</accession>
<feature type="transmembrane region" description="Helical" evidence="1">
    <location>
        <begin position="6"/>
        <end position="28"/>
    </location>
</feature>
<keyword evidence="3" id="KW-1185">Reference proteome</keyword>
<comment type="caution">
    <text evidence="2">The sequence shown here is derived from an EMBL/GenBank/DDBJ whole genome shotgun (WGS) entry which is preliminary data.</text>
</comment>